<dbReference type="EMBL" id="VLLL01000010">
    <property type="protein sequence ID" value="TWJ07742.1"/>
    <property type="molecule type" value="Genomic_DNA"/>
</dbReference>
<evidence type="ECO:0000313" key="2">
    <source>
        <dbReference type="Proteomes" id="UP000321617"/>
    </source>
</evidence>
<keyword evidence="2" id="KW-1185">Reference proteome</keyword>
<name>A0A562UQ44_9ACTN</name>
<accession>A0A562UQ44</accession>
<sequence>MGFDVSVGLFLCVDDADAAHWPTAERERWLAELNTALRALGLPEHREPRSPADVEPPWEPASDPCHLGASLGSYSSHGRRVERLDWLARHVAVLGTAPATDPPYEAGVYQAYDDLPDRSRTFDHLLAACGHDAVILPRHLDEVLWAPGTTEAMWLVSASRIRIEAAALGHVLRYPGETGSPGTDPITGEPIAGDHFDHLTGHVADDAESWQPWAEVHQLCHRLLAAAHDVLRTGALGLTG</sequence>
<comment type="caution">
    <text evidence="1">The sequence shown here is derived from an EMBL/GenBank/DDBJ whole genome shotgun (WGS) entry which is preliminary data.</text>
</comment>
<evidence type="ECO:0000313" key="1">
    <source>
        <dbReference type="EMBL" id="TWJ07742.1"/>
    </source>
</evidence>
<dbReference type="Proteomes" id="UP000321617">
    <property type="component" value="Unassembled WGS sequence"/>
</dbReference>
<gene>
    <name evidence="1" type="ORF">LX16_4903</name>
</gene>
<organism evidence="1 2">
    <name type="scientific">Stackebrandtia albiflava</name>
    <dbReference type="NCBI Taxonomy" id="406432"/>
    <lineage>
        <taxon>Bacteria</taxon>
        <taxon>Bacillati</taxon>
        <taxon>Actinomycetota</taxon>
        <taxon>Actinomycetes</taxon>
        <taxon>Glycomycetales</taxon>
        <taxon>Glycomycetaceae</taxon>
        <taxon>Stackebrandtia</taxon>
    </lineage>
</organism>
<protein>
    <submittedName>
        <fullName evidence="1">Uncharacterized protein</fullName>
    </submittedName>
</protein>
<reference evidence="1 2" key="1">
    <citation type="journal article" date="2013" name="Stand. Genomic Sci.">
        <title>Genomic Encyclopedia of Type Strains, Phase I: The one thousand microbial genomes (KMG-I) project.</title>
        <authorList>
            <person name="Kyrpides N.C."/>
            <person name="Woyke T."/>
            <person name="Eisen J.A."/>
            <person name="Garrity G."/>
            <person name="Lilburn T.G."/>
            <person name="Beck B.J."/>
            <person name="Whitman W.B."/>
            <person name="Hugenholtz P."/>
            <person name="Klenk H.P."/>
        </authorList>
    </citation>
    <scope>NUCLEOTIDE SEQUENCE [LARGE SCALE GENOMIC DNA]</scope>
    <source>
        <strain evidence="1 2">DSM 45044</strain>
    </source>
</reference>
<dbReference type="OrthoDB" id="5183679at2"/>
<dbReference type="AlphaFoldDB" id="A0A562UQ44"/>
<proteinExistence type="predicted"/>
<dbReference type="RefSeq" id="WP_147143886.1">
    <property type="nucleotide sequence ID" value="NZ_BAABIJ010000006.1"/>
</dbReference>